<keyword evidence="2" id="KW-0378">Hydrolase</keyword>
<dbReference type="PANTHER" id="PTHR24094">
    <property type="entry name" value="SECRETED PROTEIN"/>
    <property type="match status" value="1"/>
</dbReference>
<feature type="domain" description="GmrSD restriction endonucleases C-terminal" evidence="1">
    <location>
        <begin position="95"/>
        <end position="234"/>
    </location>
</feature>
<dbReference type="Proteomes" id="UP000305109">
    <property type="component" value="Unassembled WGS sequence"/>
</dbReference>
<proteinExistence type="predicted"/>
<evidence type="ECO:0000259" key="1">
    <source>
        <dbReference type="Pfam" id="PF07510"/>
    </source>
</evidence>
<evidence type="ECO:0000313" key="3">
    <source>
        <dbReference type="Proteomes" id="UP000305109"/>
    </source>
</evidence>
<gene>
    <name evidence="2" type="ORF">FCG67_01010</name>
</gene>
<keyword evidence="2" id="KW-0540">Nuclease</keyword>
<reference evidence="2 3" key="1">
    <citation type="submission" date="2019-04" db="EMBL/GenBank/DDBJ databases">
        <title>Rhodococcus oryzae sp. nov., a novel actinomycete isolated from rhizosphere soil of rice (Oryza sativa L.).</title>
        <authorList>
            <person name="Li C."/>
        </authorList>
    </citation>
    <scope>NUCLEOTIDE SEQUENCE [LARGE SCALE GENOMIC DNA]</scope>
    <source>
        <strain evidence="2 3">NEAU-CX67</strain>
    </source>
</reference>
<protein>
    <submittedName>
        <fullName evidence="2">HNH endonuclease</fullName>
    </submittedName>
</protein>
<name>A0ABY2RQC3_9NOCA</name>
<dbReference type="Pfam" id="PF07510">
    <property type="entry name" value="GmrSD_C"/>
    <property type="match status" value="1"/>
</dbReference>
<evidence type="ECO:0000313" key="2">
    <source>
        <dbReference type="EMBL" id="TJZ81265.1"/>
    </source>
</evidence>
<comment type="caution">
    <text evidence="2">The sequence shown here is derived from an EMBL/GenBank/DDBJ whole genome shotgun (WGS) entry which is preliminary data.</text>
</comment>
<sequence length="240" mass="25642">MRRLGFRGGLGLVVLLAVASLIVVGLLQSRGTDSDPAVAGSGAVSTAPVGDPAPDPLAGIAVVAKRTKVPGYDRDDFGPAWTDDTDAPLGRNGCDTRNDILERDLVDRVNFDIWRCPWAVRSGTLHDPYSGAVIAFQHGEDTSNAVQIDHIVSLALAWDMGASTWTPELRARFANDPANLIAVAGEANFAKASHTPASWMPPNEAFRCDYADRYTSVLRQYGLPIDRASAEALRGVLQAC</sequence>
<accession>A0ABY2RQC3</accession>
<dbReference type="InterPro" id="IPR011089">
    <property type="entry name" value="GmrSD_C"/>
</dbReference>
<dbReference type="PANTHER" id="PTHR24094:SF15">
    <property type="entry name" value="AMP-DEPENDENT SYNTHETASE_LIGASE DOMAIN-CONTAINING PROTEIN-RELATED"/>
    <property type="match status" value="1"/>
</dbReference>
<dbReference type="RefSeq" id="WP_136906369.1">
    <property type="nucleotide sequence ID" value="NZ_SUMD01000001.1"/>
</dbReference>
<dbReference type="EMBL" id="SUMD01000001">
    <property type="protein sequence ID" value="TJZ81265.1"/>
    <property type="molecule type" value="Genomic_DNA"/>
</dbReference>
<keyword evidence="2" id="KW-0255">Endonuclease</keyword>
<dbReference type="GO" id="GO:0004519">
    <property type="term" value="F:endonuclease activity"/>
    <property type="evidence" value="ECO:0007669"/>
    <property type="project" value="UniProtKB-KW"/>
</dbReference>
<organism evidence="2 3">
    <name type="scientific">Rhodococcus oryzae</name>
    <dbReference type="NCBI Taxonomy" id="2571143"/>
    <lineage>
        <taxon>Bacteria</taxon>
        <taxon>Bacillati</taxon>
        <taxon>Actinomycetota</taxon>
        <taxon>Actinomycetes</taxon>
        <taxon>Mycobacteriales</taxon>
        <taxon>Nocardiaceae</taxon>
        <taxon>Rhodococcus</taxon>
    </lineage>
</organism>
<keyword evidence="3" id="KW-1185">Reference proteome</keyword>